<accession>A0A0H2Y891</accession>
<protein>
    <submittedName>
        <fullName evidence="1">Uncharacterized protein</fullName>
    </submittedName>
</protein>
<dbReference type="AlphaFoldDB" id="A0A0H2Y891"/>
<dbReference type="EMBL" id="CP000308">
    <property type="protein sequence ID" value="ABG14472.1"/>
    <property type="molecule type" value="Genomic_DNA"/>
</dbReference>
<evidence type="ECO:0000313" key="1">
    <source>
        <dbReference type="EMBL" id="ABG14472.1"/>
    </source>
</evidence>
<proteinExistence type="predicted"/>
<dbReference type="KEGG" id="ypa:YPA_2508"/>
<name>A0A0H2Y891_YERPA</name>
<reference evidence="1 2" key="1">
    <citation type="journal article" date="2006" name="J. Bacteriol.">
        <title>Complete genome sequence of Yersinia pestis strains Antiqua and Nepal516: evidence of gene reduction in an emerging pathogen.</title>
        <authorList>
            <person name="Chain P.S."/>
            <person name="Hu P."/>
            <person name="Malfatti S.A."/>
            <person name="Radnedge L."/>
            <person name="Larimer F."/>
            <person name="Vergez L.M."/>
            <person name="Worsham P."/>
            <person name="Chu M.C."/>
            <person name="Andersen G.L."/>
        </authorList>
    </citation>
    <scope>NUCLEOTIDE SEQUENCE [LARGE SCALE GENOMIC DNA]</scope>
    <source>
        <strain evidence="1 2">Antiqua</strain>
    </source>
</reference>
<sequence length="95" mass="10871">MARGDHQRINIVYGFGVHWCHFQFFECCLKHKGVAMKTSHRAISTVREARKAIRSGYDKPIPKKGIKTGFKIDKPPDEMTTIEVHITQVAYLISV</sequence>
<organism evidence="1 2">
    <name type="scientific">Yersinia pestis bv. Antiqua (strain Antiqua)</name>
    <dbReference type="NCBI Taxonomy" id="360102"/>
    <lineage>
        <taxon>Bacteria</taxon>
        <taxon>Pseudomonadati</taxon>
        <taxon>Pseudomonadota</taxon>
        <taxon>Gammaproteobacteria</taxon>
        <taxon>Enterobacterales</taxon>
        <taxon>Yersiniaceae</taxon>
        <taxon>Yersinia</taxon>
    </lineage>
</organism>
<dbReference type="Proteomes" id="UP000001971">
    <property type="component" value="Chromosome"/>
</dbReference>
<gene>
    <name evidence="1" type="ordered locus">YPA_2508</name>
</gene>
<evidence type="ECO:0000313" key="2">
    <source>
        <dbReference type="Proteomes" id="UP000001971"/>
    </source>
</evidence>